<feature type="domain" description="NAD-dependent epimerase/dehydratase" evidence="9">
    <location>
        <begin position="5"/>
        <end position="246"/>
    </location>
</feature>
<evidence type="ECO:0000259" key="9">
    <source>
        <dbReference type="Pfam" id="PF01370"/>
    </source>
</evidence>
<dbReference type="Proteomes" id="UP001489004">
    <property type="component" value="Unassembled WGS sequence"/>
</dbReference>
<evidence type="ECO:0000256" key="6">
    <source>
        <dbReference type="ARBA" id="ARBA00042087"/>
    </source>
</evidence>
<proteinExistence type="inferred from homology"/>
<dbReference type="GO" id="GO:0009813">
    <property type="term" value="P:flavonoid biosynthetic process"/>
    <property type="evidence" value="ECO:0007669"/>
    <property type="project" value="UniProtKB-KW"/>
</dbReference>
<comment type="catalytic activity">
    <reaction evidence="8">
        <text>a (2R,3S,4S)-leucoanthocyanidin + NADP(+) = a (2R,3R)-dihydroflavonol + NADPH + H(+)</text>
        <dbReference type="Rhea" id="RHEA:54444"/>
        <dbReference type="ChEBI" id="CHEBI:15378"/>
        <dbReference type="ChEBI" id="CHEBI:57783"/>
        <dbReference type="ChEBI" id="CHEBI:58349"/>
        <dbReference type="ChEBI" id="CHEBI:138176"/>
        <dbReference type="ChEBI" id="CHEBI:138188"/>
        <dbReference type="EC" id="1.1.1.219"/>
    </reaction>
</comment>
<gene>
    <name evidence="10" type="ORF">WJX72_003318</name>
</gene>
<accession>A0AAW1PPT6</accession>
<sequence length="325" mass="34939">MAETVVVTGASGFIATELVKQLLEKGYNVRGTVRDVSNTEKVQHLKALGDALPGQLSLHAADLLKEGSFDEVVQGARYVFHTASPFLRSGFTDPQKELVDPAVNGTRNVLNAAGKSKSVQRVVVTSSFAAIVRPKAGPSNGKVFTEEDWNDESSLDNGPYRLSKTEAEKAAWELSKQHGFELVTINPTFVLGPITSARTDAESIKAAKGFIEGQGDTLLATVCDVRDVARAHVLAVETPAAKGNRYLVSQPNNVPAKSLAEALAAHFPQFQFPQVEESDSKPVLDSSKVQKELGLQLTDPRVSIVDMARTLIQQGIAKPVPAKKQ</sequence>
<dbReference type="EMBL" id="JALJOR010000010">
    <property type="protein sequence ID" value="KAK9810012.1"/>
    <property type="molecule type" value="Genomic_DNA"/>
</dbReference>
<evidence type="ECO:0000256" key="5">
    <source>
        <dbReference type="ARBA" id="ARBA00039057"/>
    </source>
</evidence>
<dbReference type="InterPro" id="IPR050425">
    <property type="entry name" value="NAD(P)_dehydrat-like"/>
</dbReference>
<evidence type="ECO:0000256" key="3">
    <source>
        <dbReference type="ARBA" id="ARBA00023445"/>
    </source>
</evidence>
<comment type="catalytic activity">
    <reaction evidence="7">
        <text>(2S)-flavan-4-ol + NADP(+) = (2S)-flavanone + NADPH + H(+)</text>
        <dbReference type="Rhea" id="RHEA:11228"/>
        <dbReference type="ChEBI" id="CHEBI:15378"/>
        <dbReference type="ChEBI" id="CHEBI:15605"/>
        <dbReference type="ChEBI" id="CHEBI:15606"/>
        <dbReference type="ChEBI" id="CHEBI:57783"/>
        <dbReference type="ChEBI" id="CHEBI:58349"/>
        <dbReference type="EC" id="1.1.1.234"/>
    </reaction>
</comment>
<keyword evidence="11" id="KW-1185">Reference proteome</keyword>
<evidence type="ECO:0000256" key="2">
    <source>
        <dbReference type="ARBA" id="ARBA00023241"/>
    </source>
</evidence>
<keyword evidence="2" id="KW-0284">Flavonoid biosynthesis</keyword>
<dbReference type="Pfam" id="PF01370">
    <property type="entry name" value="Epimerase"/>
    <property type="match status" value="1"/>
</dbReference>
<dbReference type="FunFam" id="3.40.50.720:FF:000085">
    <property type="entry name" value="Dihydroflavonol reductase"/>
    <property type="match status" value="1"/>
</dbReference>
<evidence type="ECO:0000256" key="4">
    <source>
        <dbReference type="ARBA" id="ARBA00039055"/>
    </source>
</evidence>
<evidence type="ECO:0000256" key="8">
    <source>
        <dbReference type="ARBA" id="ARBA00049132"/>
    </source>
</evidence>
<comment type="similarity">
    <text evidence="3">Belongs to the NAD(P)-dependent epimerase/dehydratase family. Dihydroflavonol-4-reductase subfamily.</text>
</comment>
<dbReference type="GO" id="GO:0047890">
    <property type="term" value="F:flavanone 4-reductase activity"/>
    <property type="evidence" value="ECO:0007669"/>
    <property type="project" value="UniProtKB-EC"/>
</dbReference>
<evidence type="ECO:0000256" key="7">
    <source>
        <dbReference type="ARBA" id="ARBA00048870"/>
    </source>
</evidence>
<evidence type="ECO:0000313" key="11">
    <source>
        <dbReference type="Proteomes" id="UP001489004"/>
    </source>
</evidence>
<protein>
    <recommendedName>
        <fullName evidence="6">Flavanone 4-reductase</fullName>
        <ecNumber evidence="5">1.1.1.219</ecNumber>
        <ecNumber evidence="4">1.1.1.234</ecNumber>
    </recommendedName>
</protein>
<dbReference type="InterPro" id="IPR036291">
    <property type="entry name" value="NAD(P)-bd_dom_sf"/>
</dbReference>
<dbReference type="PANTHER" id="PTHR10366">
    <property type="entry name" value="NAD DEPENDENT EPIMERASE/DEHYDRATASE"/>
    <property type="match status" value="1"/>
</dbReference>
<dbReference type="PANTHER" id="PTHR10366:SF564">
    <property type="entry name" value="STEROL-4-ALPHA-CARBOXYLATE 3-DEHYDROGENASE, DECARBOXYLATING"/>
    <property type="match status" value="1"/>
</dbReference>
<comment type="caution">
    <text evidence="10">The sequence shown here is derived from an EMBL/GenBank/DDBJ whole genome shotgun (WGS) entry which is preliminary data.</text>
</comment>
<name>A0AAW1PPT6_9CHLO</name>
<reference evidence="10 11" key="1">
    <citation type="journal article" date="2024" name="Nat. Commun.">
        <title>Phylogenomics reveals the evolutionary origins of lichenization in chlorophyte algae.</title>
        <authorList>
            <person name="Puginier C."/>
            <person name="Libourel C."/>
            <person name="Otte J."/>
            <person name="Skaloud P."/>
            <person name="Haon M."/>
            <person name="Grisel S."/>
            <person name="Petersen M."/>
            <person name="Berrin J.G."/>
            <person name="Delaux P.M."/>
            <person name="Dal Grande F."/>
            <person name="Keller J."/>
        </authorList>
    </citation>
    <scope>NUCLEOTIDE SEQUENCE [LARGE SCALE GENOMIC DNA]</scope>
    <source>
        <strain evidence="10 11">SAG 2043</strain>
    </source>
</reference>
<organism evidence="10 11">
    <name type="scientific">[Myrmecia] bisecta</name>
    <dbReference type="NCBI Taxonomy" id="41462"/>
    <lineage>
        <taxon>Eukaryota</taxon>
        <taxon>Viridiplantae</taxon>
        <taxon>Chlorophyta</taxon>
        <taxon>core chlorophytes</taxon>
        <taxon>Trebouxiophyceae</taxon>
        <taxon>Trebouxiales</taxon>
        <taxon>Trebouxiaceae</taxon>
        <taxon>Myrmecia</taxon>
    </lineage>
</organism>
<dbReference type="EC" id="1.1.1.234" evidence="4"/>
<dbReference type="EC" id="1.1.1.219" evidence="5"/>
<dbReference type="GO" id="GO:0045552">
    <property type="term" value="F:dihydroflavanol 4-reductase activity"/>
    <property type="evidence" value="ECO:0007669"/>
    <property type="project" value="UniProtKB-EC"/>
</dbReference>
<evidence type="ECO:0000313" key="10">
    <source>
        <dbReference type="EMBL" id="KAK9810012.1"/>
    </source>
</evidence>
<dbReference type="InterPro" id="IPR001509">
    <property type="entry name" value="Epimerase_deHydtase"/>
</dbReference>
<dbReference type="Gene3D" id="3.40.50.720">
    <property type="entry name" value="NAD(P)-binding Rossmann-like Domain"/>
    <property type="match status" value="1"/>
</dbReference>
<dbReference type="SUPFAM" id="SSF51735">
    <property type="entry name" value="NAD(P)-binding Rossmann-fold domains"/>
    <property type="match status" value="1"/>
</dbReference>
<keyword evidence="1" id="KW-0560">Oxidoreductase</keyword>
<evidence type="ECO:0000256" key="1">
    <source>
        <dbReference type="ARBA" id="ARBA00023002"/>
    </source>
</evidence>
<dbReference type="AlphaFoldDB" id="A0AAW1PPT6"/>